<keyword evidence="6" id="KW-1185">Reference proteome</keyword>
<evidence type="ECO:0000256" key="1">
    <source>
        <dbReference type="ARBA" id="ARBA00023015"/>
    </source>
</evidence>
<dbReference type="SUPFAM" id="SSF48008">
    <property type="entry name" value="GntR ligand-binding domain-like"/>
    <property type="match status" value="1"/>
</dbReference>
<dbReference type="SUPFAM" id="SSF46785">
    <property type="entry name" value="Winged helix' DNA-binding domain"/>
    <property type="match status" value="1"/>
</dbReference>
<evidence type="ECO:0000256" key="2">
    <source>
        <dbReference type="ARBA" id="ARBA00023125"/>
    </source>
</evidence>
<name>A0ABS4VW87_9PSEU</name>
<keyword evidence="3" id="KW-0804">Transcription</keyword>
<dbReference type="PANTHER" id="PTHR43537:SF45">
    <property type="entry name" value="GNTR FAMILY REGULATORY PROTEIN"/>
    <property type="match status" value="1"/>
</dbReference>
<dbReference type="Gene3D" id="1.10.10.10">
    <property type="entry name" value="Winged helix-like DNA-binding domain superfamily/Winged helix DNA-binding domain"/>
    <property type="match status" value="1"/>
</dbReference>
<dbReference type="Gene3D" id="1.20.120.530">
    <property type="entry name" value="GntR ligand-binding domain-like"/>
    <property type="match status" value="1"/>
</dbReference>
<dbReference type="EMBL" id="JAGINU010000001">
    <property type="protein sequence ID" value="MBP2367988.1"/>
    <property type="molecule type" value="Genomic_DNA"/>
</dbReference>
<dbReference type="Pfam" id="PF07729">
    <property type="entry name" value="FCD"/>
    <property type="match status" value="1"/>
</dbReference>
<dbReference type="SMART" id="SM00345">
    <property type="entry name" value="HTH_GNTR"/>
    <property type="match status" value="1"/>
</dbReference>
<feature type="domain" description="HTH gntR-type" evidence="4">
    <location>
        <begin position="15"/>
        <end position="82"/>
    </location>
</feature>
<evidence type="ECO:0000256" key="3">
    <source>
        <dbReference type="ARBA" id="ARBA00023163"/>
    </source>
</evidence>
<dbReference type="PROSITE" id="PS50949">
    <property type="entry name" value="HTH_GNTR"/>
    <property type="match status" value="1"/>
</dbReference>
<dbReference type="InterPro" id="IPR036388">
    <property type="entry name" value="WH-like_DNA-bd_sf"/>
</dbReference>
<protein>
    <submittedName>
        <fullName evidence="5">DNA-binding GntR family transcriptional regulator</fullName>
    </submittedName>
</protein>
<dbReference type="RefSeq" id="WP_210028199.1">
    <property type="nucleotide sequence ID" value="NZ_JAGINU010000001.1"/>
</dbReference>
<evidence type="ECO:0000313" key="5">
    <source>
        <dbReference type="EMBL" id="MBP2367988.1"/>
    </source>
</evidence>
<keyword evidence="2 5" id="KW-0238">DNA-binding</keyword>
<dbReference type="SMART" id="SM00895">
    <property type="entry name" value="FCD"/>
    <property type="match status" value="1"/>
</dbReference>
<dbReference type="PANTHER" id="PTHR43537">
    <property type="entry name" value="TRANSCRIPTIONAL REGULATOR, GNTR FAMILY"/>
    <property type="match status" value="1"/>
</dbReference>
<dbReference type="InterPro" id="IPR008920">
    <property type="entry name" value="TF_FadR/GntR_C"/>
</dbReference>
<dbReference type="Pfam" id="PF00392">
    <property type="entry name" value="GntR"/>
    <property type="match status" value="1"/>
</dbReference>
<gene>
    <name evidence="5" type="ORF">JOF36_003684</name>
</gene>
<dbReference type="CDD" id="cd07377">
    <property type="entry name" value="WHTH_GntR"/>
    <property type="match status" value="1"/>
</dbReference>
<dbReference type="InterPro" id="IPR011711">
    <property type="entry name" value="GntR_C"/>
</dbReference>
<dbReference type="PRINTS" id="PR00035">
    <property type="entry name" value="HTHGNTR"/>
</dbReference>
<sequence length="237" mass="25900">MPKLPTDDRRVSRPVPLRESVHNAILEMIVEGDLKAGQHLVEAELASRLGVSRQPVREALQWLNSDGWVDLRPAHGAYVHAPTPAEADQLLAVRGLLETESARLAAAHVPADGIEELRDWCRQGTEALEADDVASLVAANAGLHAAVARFSGNTVLCDLVSQVDRRVRWYFRPVARDRGAQSWQEHAELIEAIASGDGDRAAEVMRRHTELTRMTYLEHSTADDAAEATAEGAQRAG</sequence>
<dbReference type="InterPro" id="IPR036390">
    <property type="entry name" value="WH_DNA-bd_sf"/>
</dbReference>
<comment type="caution">
    <text evidence="5">The sequence shown here is derived from an EMBL/GenBank/DDBJ whole genome shotgun (WGS) entry which is preliminary data.</text>
</comment>
<dbReference type="GO" id="GO:0003677">
    <property type="term" value="F:DNA binding"/>
    <property type="evidence" value="ECO:0007669"/>
    <property type="project" value="UniProtKB-KW"/>
</dbReference>
<dbReference type="InterPro" id="IPR000524">
    <property type="entry name" value="Tscrpt_reg_HTH_GntR"/>
</dbReference>
<reference evidence="5 6" key="1">
    <citation type="submission" date="2021-03" db="EMBL/GenBank/DDBJ databases">
        <title>Sequencing the genomes of 1000 actinobacteria strains.</title>
        <authorList>
            <person name="Klenk H.-P."/>
        </authorList>
    </citation>
    <scope>NUCLEOTIDE SEQUENCE [LARGE SCALE GENOMIC DNA]</scope>
    <source>
        <strain evidence="5 6">DSM 45256</strain>
    </source>
</reference>
<proteinExistence type="predicted"/>
<dbReference type="Proteomes" id="UP001519295">
    <property type="component" value="Unassembled WGS sequence"/>
</dbReference>
<evidence type="ECO:0000259" key="4">
    <source>
        <dbReference type="PROSITE" id="PS50949"/>
    </source>
</evidence>
<evidence type="ECO:0000313" key="6">
    <source>
        <dbReference type="Proteomes" id="UP001519295"/>
    </source>
</evidence>
<accession>A0ABS4VW87</accession>
<keyword evidence="1" id="KW-0805">Transcription regulation</keyword>
<organism evidence="5 6">
    <name type="scientific">Pseudonocardia parietis</name>
    <dbReference type="NCBI Taxonomy" id="570936"/>
    <lineage>
        <taxon>Bacteria</taxon>
        <taxon>Bacillati</taxon>
        <taxon>Actinomycetota</taxon>
        <taxon>Actinomycetes</taxon>
        <taxon>Pseudonocardiales</taxon>
        <taxon>Pseudonocardiaceae</taxon>
        <taxon>Pseudonocardia</taxon>
    </lineage>
</organism>